<evidence type="ECO:0000313" key="12">
    <source>
        <dbReference type="Proteomes" id="UP000683360"/>
    </source>
</evidence>
<dbReference type="Pfam" id="PF01825">
    <property type="entry name" value="GPS"/>
    <property type="match status" value="1"/>
</dbReference>
<dbReference type="SMART" id="SM00308">
    <property type="entry name" value="LH2"/>
    <property type="match status" value="1"/>
</dbReference>
<keyword evidence="4" id="KW-0677">Repeat</keyword>
<accession>A0A8S3UUT5</accession>
<dbReference type="Gene3D" id="2.60.60.20">
    <property type="entry name" value="PLAT/LH2 domain"/>
    <property type="match status" value="1"/>
</dbReference>
<proteinExistence type="inferred from homology"/>
<evidence type="ECO:0000256" key="5">
    <source>
        <dbReference type="ARBA" id="ARBA00022989"/>
    </source>
</evidence>
<organism evidence="11 12">
    <name type="scientific">Mytilus edulis</name>
    <name type="common">Blue mussel</name>
    <dbReference type="NCBI Taxonomy" id="6550"/>
    <lineage>
        <taxon>Eukaryota</taxon>
        <taxon>Metazoa</taxon>
        <taxon>Spiralia</taxon>
        <taxon>Lophotrochozoa</taxon>
        <taxon>Mollusca</taxon>
        <taxon>Bivalvia</taxon>
        <taxon>Autobranchia</taxon>
        <taxon>Pteriomorphia</taxon>
        <taxon>Mytilida</taxon>
        <taxon>Mytiloidea</taxon>
        <taxon>Mytilidae</taxon>
        <taxon>Mytilinae</taxon>
        <taxon>Mytilus</taxon>
    </lineage>
</organism>
<feature type="domain" description="GAIN-B" evidence="10">
    <location>
        <begin position="49"/>
        <end position="207"/>
    </location>
</feature>
<evidence type="ECO:0000259" key="10">
    <source>
        <dbReference type="PROSITE" id="PS50221"/>
    </source>
</evidence>
<name>A0A8S3UUT5_MYTED</name>
<dbReference type="GO" id="GO:0005261">
    <property type="term" value="F:monoatomic cation channel activity"/>
    <property type="evidence" value="ECO:0007669"/>
    <property type="project" value="TreeGrafter"/>
</dbReference>
<reference evidence="11" key="1">
    <citation type="submission" date="2021-03" db="EMBL/GenBank/DDBJ databases">
        <authorList>
            <person name="Bekaert M."/>
        </authorList>
    </citation>
    <scope>NUCLEOTIDE SEQUENCE</scope>
</reference>
<evidence type="ECO:0000256" key="7">
    <source>
        <dbReference type="ARBA" id="ARBA00023157"/>
    </source>
</evidence>
<evidence type="ECO:0000259" key="9">
    <source>
        <dbReference type="PROSITE" id="PS50095"/>
    </source>
</evidence>
<keyword evidence="7" id="KW-1015">Disulfide bond</keyword>
<dbReference type="PROSITE" id="PS50221">
    <property type="entry name" value="GAIN_B"/>
    <property type="match status" value="1"/>
</dbReference>
<dbReference type="SMART" id="SM00303">
    <property type="entry name" value="GPS"/>
    <property type="match status" value="1"/>
</dbReference>
<dbReference type="Proteomes" id="UP000683360">
    <property type="component" value="Unassembled WGS sequence"/>
</dbReference>
<dbReference type="InterPro" id="IPR001024">
    <property type="entry name" value="PLAT/LH2_dom"/>
</dbReference>
<keyword evidence="6" id="KW-0472">Membrane</keyword>
<keyword evidence="12" id="KW-1185">Reference proteome</keyword>
<dbReference type="PANTHER" id="PTHR46730:SF1">
    <property type="entry name" value="PLAT DOMAIN-CONTAINING PROTEIN"/>
    <property type="match status" value="1"/>
</dbReference>
<dbReference type="InterPro" id="IPR000203">
    <property type="entry name" value="GPS"/>
</dbReference>
<dbReference type="EMBL" id="CAJPWZ010002911">
    <property type="protein sequence ID" value="CAG2247589.1"/>
    <property type="molecule type" value="Genomic_DNA"/>
</dbReference>
<comment type="subcellular location">
    <subcellularLocation>
        <location evidence="1">Membrane</location>
    </subcellularLocation>
</comment>
<dbReference type="AlphaFoldDB" id="A0A8S3UUT5"/>
<evidence type="ECO:0000313" key="11">
    <source>
        <dbReference type="EMBL" id="CAG2247589.1"/>
    </source>
</evidence>
<dbReference type="OrthoDB" id="10044145at2759"/>
<keyword evidence="5" id="KW-1133">Transmembrane helix</keyword>
<comment type="caution">
    <text evidence="8">Lacks conserved residue(s) required for the propagation of feature annotation.</text>
</comment>
<dbReference type="Gene3D" id="2.60.220.50">
    <property type="match status" value="1"/>
</dbReference>
<dbReference type="InterPro" id="IPR036392">
    <property type="entry name" value="PLAT/LH2_dom_sf"/>
</dbReference>
<dbReference type="SUPFAM" id="SSF49723">
    <property type="entry name" value="Lipase/lipooxygenase domain (PLAT/LH2 domain)"/>
    <property type="match status" value="1"/>
</dbReference>
<protein>
    <submittedName>
        <fullName evidence="11">PKD1L1</fullName>
    </submittedName>
</protein>
<evidence type="ECO:0000256" key="2">
    <source>
        <dbReference type="ARBA" id="ARBA00007200"/>
    </source>
</evidence>
<evidence type="ECO:0000256" key="8">
    <source>
        <dbReference type="PROSITE-ProRule" id="PRU00152"/>
    </source>
</evidence>
<dbReference type="GO" id="GO:0006816">
    <property type="term" value="P:calcium ion transport"/>
    <property type="evidence" value="ECO:0007669"/>
    <property type="project" value="TreeGrafter"/>
</dbReference>
<dbReference type="PROSITE" id="PS50095">
    <property type="entry name" value="PLAT"/>
    <property type="match status" value="1"/>
</dbReference>
<evidence type="ECO:0000256" key="4">
    <source>
        <dbReference type="ARBA" id="ARBA00022737"/>
    </source>
</evidence>
<dbReference type="InterPro" id="IPR046338">
    <property type="entry name" value="GAIN_dom_sf"/>
</dbReference>
<keyword evidence="3" id="KW-0812">Transmembrane</keyword>
<evidence type="ECO:0000256" key="3">
    <source>
        <dbReference type="ARBA" id="ARBA00022692"/>
    </source>
</evidence>
<dbReference type="PANTHER" id="PTHR46730">
    <property type="entry name" value="POLYCYSTIN-1"/>
    <property type="match status" value="1"/>
</dbReference>
<dbReference type="InterPro" id="IPR057244">
    <property type="entry name" value="GAIN_B"/>
</dbReference>
<gene>
    <name evidence="11" type="ORF">MEDL_59482</name>
</gene>
<evidence type="ECO:0000256" key="1">
    <source>
        <dbReference type="ARBA" id="ARBA00004370"/>
    </source>
</evidence>
<dbReference type="GO" id="GO:0005886">
    <property type="term" value="C:plasma membrane"/>
    <property type="evidence" value="ECO:0007669"/>
    <property type="project" value="TreeGrafter"/>
</dbReference>
<sequence>MISISLLVTIVHGDLVVMFNYLGRYITTEFMLFVVHRIDMVSSHQLEKSVMNIHSFNVSLSDRNNSLNLDVELVPVTEGRLFTIAVLINYNTPPTPSQYIKREEIQGNHLQIFLPSGYLNYSGEYFIGLVDAGLNTGRPREGEVTLRNYTLKLWWNKCLFWNDTTRHWSDNGCWATGKSSYYKTHCRCNHLTAFGGHFELVPNDFSHISIEDFFDLSLCLIFDILYFSLLKWLFKTQWLYVILTGVISVILHGEEGMSETRELISDDDRPLFERNSRDQFILTLPDSIGKIWKVQLWHNNHGASPSWYLSRVIVKDLNCGSTYYFISEKWLAKEISDLEKCFGLKEHSISLITTYGCHWSLVHPTASLTENRD</sequence>
<feature type="domain" description="PLAT" evidence="9">
    <location>
        <begin position="225"/>
        <end position="345"/>
    </location>
</feature>
<evidence type="ECO:0000256" key="6">
    <source>
        <dbReference type="ARBA" id="ARBA00023136"/>
    </source>
</evidence>
<comment type="similarity">
    <text evidence="2">Belongs to the polycystin family.</text>
</comment>
<comment type="caution">
    <text evidence="11">The sequence shown here is derived from an EMBL/GenBank/DDBJ whole genome shotgun (WGS) entry which is preliminary data.</text>
</comment>
<dbReference type="Pfam" id="PF01477">
    <property type="entry name" value="PLAT"/>
    <property type="match status" value="1"/>
</dbReference>